<comment type="similarity">
    <text evidence="3">Belongs to the exportin family.</text>
</comment>
<evidence type="ECO:0000313" key="10">
    <source>
        <dbReference type="Proteomes" id="UP000027138"/>
    </source>
</evidence>
<keyword evidence="10" id="KW-1185">Reference proteome</keyword>
<reference evidence="9 10" key="1">
    <citation type="journal article" date="2014" name="PLoS ONE">
        <title>Global Analysis of Gene Expression Profiles in Physic Nut (Jatropha curcas L.) Seedlings Exposed to Salt Stress.</title>
        <authorList>
            <person name="Zhang L."/>
            <person name="Zhang C."/>
            <person name="Wu P."/>
            <person name="Chen Y."/>
            <person name="Li M."/>
            <person name="Jiang H."/>
            <person name="Wu G."/>
        </authorList>
    </citation>
    <scope>NUCLEOTIDE SEQUENCE [LARGE SCALE GENOMIC DNA]</scope>
    <source>
        <strain evidence="10">cv. GZQX0401</strain>
        <tissue evidence="9">Young leaves</tissue>
    </source>
</reference>
<proteinExistence type="inferred from homology"/>
<evidence type="ECO:0000256" key="7">
    <source>
        <dbReference type="ARBA" id="ARBA00023242"/>
    </source>
</evidence>
<keyword evidence="5" id="KW-0963">Cytoplasm</keyword>
<accession>A0A067JUS4</accession>
<comment type="subcellular location">
    <subcellularLocation>
        <location evidence="2">Cytoplasm</location>
    </subcellularLocation>
    <subcellularLocation>
        <location evidence="1">Nucleus</location>
    </subcellularLocation>
</comment>
<dbReference type="InterPro" id="IPR011989">
    <property type="entry name" value="ARM-like"/>
</dbReference>
<dbReference type="SUPFAM" id="SSF48371">
    <property type="entry name" value="ARM repeat"/>
    <property type="match status" value="1"/>
</dbReference>
<dbReference type="Proteomes" id="UP000027138">
    <property type="component" value="Unassembled WGS sequence"/>
</dbReference>
<keyword evidence="6" id="KW-0653">Protein transport</keyword>
<dbReference type="Gene3D" id="1.25.10.10">
    <property type="entry name" value="Leucine-rich Repeat Variant"/>
    <property type="match status" value="2"/>
</dbReference>
<evidence type="ECO:0000256" key="6">
    <source>
        <dbReference type="ARBA" id="ARBA00022927"/>
    </source>
</evidence>
<dbReference type="AlphaFoldDB" id="A0A067JUS4"/>
<evidence type="ECO:0000313" key="9">
    <source>
        <dbReference type="EMBL" id="KDP23715.1"/>
    </source>
</evidence>
<keyword evidence="4" id="KW-0813">Transport</keyword>
<dbReference type="EMBL" id="KK915213">
    <property type="protein sequence ID" value="KDP23715.1"/>
    <property type="molecule type" value="Genomic_DNA"/>
</dbReference>
<dbReference type="InterPro" id="IPR044189">
    <property type="entry name" value="XPO4/7-like"/>
</dbReference>
<evidence type="ECO:0000256" key="5">
    <source>
        <dbReference type="ARBA" id="ARBA00022490"/>
    </source>
</evidence>
<name>A0A067JUS4_JATCU</name>
<organism evidence="9 10">
    <name type="scientific">Jatropha curcas</name>
    <name type="common">Barbados nut</name>
    <dbReference type="NCBI Taxonomy" id="180498"/>
    <lineage>
        <taxon>Eukaryota</taxon>
        <taxon>Viridiplantae</taxon>
        <taxon>Streptophyta</taxon>
        <taxon>Embryophyta</taxon>
        <taxon>Tracheophyta</taxon>
        <taxon>Spermatophyta</taxon>
        <taxon>Magnoliopsida</taxon>
        <taxon>eudicotyledons</taxon>
        <taxon>Gunneridae</taxon>
        <taxon>Pentapetalae</taxon>
        <taxon>rosids</taxon>
        <taxon>fabids</taxon>
        <taxon>Malpighiales</taxon>
        <taxon>Euphorbiaceae</taxon>
        <taxon>Crotonoideae</taxon>
        <taxon>Jatropheae</taxon>
        <taxon>Jatropha</taxon>
    </lineage>
</organism>
<evidence type="ECO:0000256" key="1">
    <source>
        <dbReference type="ARBA" id="ARBA00004123"/>
    </source>
</evidence>
<dbReference type="FunFam" id="1.25.10.10:FF:000287">
    <property type="entry name" value="Exportin-4 protein"/>
    <property type="match status" value="1"/>
</dbReference>
<dbReference type="PANTHER" id="PTHR12596">
    <property type="entry name" value="EXPORTIN 4,7-RELATED"/>
    <property type="match status" value="1"/>
</dbReference>
<evidence type="ECO:0000256" key="8">
    <source>
        <dbReference type="ARBA" id="ARBA00040444"/>
    </source>
</evidence>
<dbReference type="GO" id="GO:0005049">
    <property type="term" value="F:nuclear export signal receptor activity"/>
    <property type="evidence" value="ECO:0007669"/>
    <property type="project" value="InterPro"/>
</dbReference>
<dbReference type="GO" id="GO:0006611">
    <property type="term" value="P:protein export from nucleus"/>
    <property type="evidence" value="ECO:0007669"/>
    <property type="project" value="TreeGrafter"/>
</dbReference>
<dbReference type="InterPro" id="IPR016024">
    <property type="entry name" value="ARM-type_fold"/>
</dbReference>
<sequence>MMQQGGAADLAQLQSTMQAIELACSSIQMHMNPAAAETTILSLNQSPQPYNACQFILENSQVANARFQAAAAIRDAAIREWGFLSGDDKKSLISFCLCYVMQRASSPEGYVQVKVSSVAAQLIKRGWLDFTAVEKDTFFYQVNQAILGNHGVDVQFSGINFLESLVSEFSPSTSSAMGLPREFHEQCRTSFELENLKTFYCWTRDAAVGVTKRIIESDMDVPEVKVCTAALRLMLQILNWDFRYNSTGKKTSLDVFATGVRVDNSSKRSECTLVQPGPAWHDVLISSGHIAWLLGLYSALRGKFSSGGYWLDCPIAVSARKLIVQFCFLTGTIFPSDNGQMQEHHLLQLLSGIIQWIDPPDVISQAIECGKSESEMLDGCRALLSVATVTPPLVFDQLLKSLRPFGTLTLLSTLMCEVIKVLMTNNTDEETWSWEARDILLDTWTTLLVPMDGAGGNPLLPPEGINAAANLFALIAESELRVASATAMNDEDDADYLHASISAMDERLSSYALIARAAVDVTIPLLTRLFSERFARLHQGRGIIDPTPTLEELYSLLLITGHVLADEGEGETPVVPNSIQTHFVDTVEADKHPVVVLSGSIIKFAEQSLDPEMRSSIFSPRLMESLIWFLARWSRTYVMSEEFRESNFNSSHDHGCQFQQLHSRKALLSFFGEHNQGKLVLDIIVRISVTTLLSYPGEKDLQALTCYQLLHSLVRRKSICVQLVTLDSWRELANAFANEKILFLLNAANQRSLAQTLVLGASGMRNSEASNQYVRDLMGHMTSYLVELSNKSDLKSVAEQPDVILSVSCLLERLRGAASASEPRTQRALYEMGFSVMHPVLVLLEVYKHESAVVYLLLKFVVDWVDGQISYLEAKETAAVIDFCMRLLQLYSSHNIGKISVSLSSSLLSEAKTEQYKDLRALLQLLSSLCSKDLVDFSSDSIEAQGTNISEVVYFGLHIVTPLISLELLKYPKLCHDYFSLLSHMLEVYPETIARLNSEAFAHVLGTLDFGLHHQDTDVVNMCLRAVKALASFHYKETHADKVGLGSHAMTIKDLQGNLQEGILGHFLRLLLQLLLFEDYSPDLVSPAADALFPLILCEQDLYQKLASELIERQPSPTLKSRLTNALQSLTSSNQLSSILDRMNYQRFRKNVNSFLIEVRGFLRTV</sequence>
<gene>
    <name evidence="9" type="ORF">JCGZ_23548</name>
</gene>
<evidence type="ECO:0000256" key="2">
    <source>
        <dbReference type="ARBA" id="ARBA00004496"/>
    </source>
</evidence>
<evidence type="ECO:0000256" key="3">
    <source>
        <dbReference type="ARBA" id="ARBA00009466"/>
    </source>
</evidence>
<protein>
    <recommendedName>
        <fullName evidence="8">Exportin-4</fullName>
    </recommendedName>
</protein>
<evidence type="ECO:0000256" key="4">
    <source>
        <dbReference type="ARBA" id="ARBA00022448"/>
    </source>
</evidence>
<keyword evidence="7" id="KW-0539">Nucleus</keyword>
<dbReference type="GO" id="GO:0005643">
    <property type="term" value="C:nuclear pore"/>
    <property type="evidence" value="ECO:0007669"/>
    <property type="project" value="TreeGrafter"/>
</dbReference>
<dbReference type="GO" id="GO:0005737">
    <property type="term" value="C:cytoplasm"/>
    <property type="evidence" value="ECO:0007669"/>
    <property type="project" value="UniProtKB-SubCell"/>
</dbReference>
<dbReference type="STRING" id="180498.A0A067JUS4"/>
<dbReference type="PANTHER" id="PTHR12596:SF1">
    <property type="entry name" value="EXPORTIN-4"/>
    <property type="match status" value="1"/>
</dbReference>
<dbReference type="OrthoDB" id="5548448at2759"/>